<dbReference type="CDD" id="cd00683">
    <property type="entry name" value="Trans_IPPS_HH"/>
    <property type="match status" value="1"/>
</dbReference>
<organism evidence="4 5">
    <name type="scientific">Gordonia amarae NBRC 15530</name>
    <dbReference type="NCBI Taxonomy" id="1075090"/>
    <lineage>
        <taxon>Bacteria</taxon>
        <taxon>Bacillati</taxon>
        <taxon>Actinomycetota</taxon>
        <taxon>Actinomycetes</taxon>
        <taxon>Mycobacteriales</taxon>
        <taxon>Gordoniaceae</taxon>
        <taxon>Gordonia</taxon>
    </lineage>
</organism>
<name>G7GPP2_9ACTN</name>
<dbReference type="eggNOG" id="COG1562">
    <property type="taxonomic scope" value="Bacteria"/>
</dbReference>
<dbReference type="InterPro" id="IPR008949">
    <property type="entry name" value="Isoprenoid_synthase_dom_sf"/>
</dbReference>
<dbReference type="AlphaFoldDB" id="G7GPP2"/>
<dbReference type="InterPro" id="IPR033904">
    <property type="entry name" value="Trans_IPPS_HH"/>
</dbReference>
<dbReference type="PANTHER" id="PTHR31480">
    <property type="entry name" value="BIFUNCTIONAL LYCOPENE CYCLASE/PHYTOENE SYNTHASE"/>
    <property type="match status" value="1"/>
</dbReference>
<evidence type="ECO:0000256" key="3">
    <source>
        <dbReference type="SAM" id="MobiDB-lite"/>
    </source>
</evidence>
<dbReference type="GO" id="GO:0004311">
    <property type="term" value="F:geranylgeranyl diphosphate synthase activity"/>
    <property type="evidence" value="ECO:0007669"/>
    <property type="project" value="InterPro"/>
</dbReference>
<dbReference type="Gene3D" id="1.10.600.10">
    <property type="entry name" value="Farnesyl Diphosphate Synthase"/>
    <property type="match status" value="1"/>
</dbReference>
<evidence type="ECO:0000256" key="2">
    <source>
        <dbReference type="ARBA" id="ARBA00022679"/>
    </source>
</evidence>
<evidence type="ECO:0000313" key="5">
    <source>
        <dbReference type="Proteomes" id="UP000006023"/>
    </source>
</evidence>
<proteinExistence type="predicted"/>
<keyword evidence="5" id="KW-1185">Reference proteome</keyword>
<reference evidence="4 5" key="1">
    <citation type="submission" date="2011-11" db="EMBL/GenBank/DDBJ databases">
        <title>Whole genome shotgun sequence of Gordonia amarae NBRC 15530.</title>
        <authorList>
            <person name="Takarada H."/>
            <person name="Hosoyama A."/>
            <person name="Tsuchikane K."/>
            <person name="Katsumata H."/>
            <person name="Yamazaki S."/>
            <person name="Fujita N."/>
        </authorList>
    </citation>
    <scope>NUCLEOTIDE SEQUENCE [LARGE SCALE GENOMIC DNA]</scope>
    <source>
        <strain evidence="4 5">NBRC 15530</strain>
    </source>
</reference>
<dbReference type="SFLD" id="SFLDS00005">
    <property type="entry name" value="Isoprenoid_Synthase_Type_I"/>
    <property type="match status" value="1"/>
</dbReference>
<dbReference type="SUPFAM" id="SSF48576">
    <property type="entry name" value="Terpenoid synthases"/>
    <property type="match status" value="1"/>
</dbReference>
<dbReference type="SFLD" id="SFLDG01212">
    <property type="entry name" value="Phytoene_synthase_like"/>
    <property type="match status" value="1"/>
</dbReference>
<dbReference type="InterPro" id="IPR044843">
    <property type="entry name" value="Trans_IPPS_bact-type"/>
</dbReference>
<dbReference type="UniPathway" id="UPA00799"/>
<dbReference type="STRING" id="1075090.GOAMR_40_00570"/>
<dbReference type="GO" id="GO:0051996">
    <property type="term" value="F:squalene synthase [NAD(P)H] activity"/>
    <property type="evidence" value="ECO:0007669"/>
    <property type="project" value="InterPro"/>
</dbReference>
<evidence type="ECO:0000313" key="4">
    <source>
        <dbReference type="EMBL" id="GAB05567.1"/>
    </source>
</evidence>
<dbReference type="PROSITE" id="PS01045">
    <property type="entry name" value="SQUALEN_PHYTOEN_SYN_2"/>
    <property type="match status" value="1"/>
</dbReference>
<dbReference type="SFLD" id="SFLDG01018">
    <property type="entry name" value="Squalene/Phytoene_Synthase_Lik"/>
    <property type="match status" value="1"/>
</dbReference>
<dbReference type="Proteomes" id="UP000006023">
    <property type="component" value="Unassembled WGS sequence"/>
</dbReference>
<accession>G7GPP2</accession>
<dbReference type="EMBL" id="BAED01000040">
    <property type="protein sequence ID" value="GAB05567.1"/>
    <property type="molecule type" value="Genomic_DNA"/>
</dbReference>
<dbReference type="InterPro" id="IPR019845">
    <property type="entry name" value="Squalene/phytoene_synthase_CS"/>
</dbReference>
<evidence type="ECO:0000256" key="1">
    <source>
        <dbReference type="ARBA" id="ARBA00004684"/>
    </source>
</evidence>
<dbReference type="RefSeq" id="WP_005186888.1">
    <property type="nucleotide sequence ID" value="NZ_BAED01000040.1"/>
</dbReference>
<dbReference type="GO" id="GO:0016117">
    <property type="term" value="P:carotenoid biosynthetic process"/>
    <property type="evidence" value="ECO:0007669"/>
    <property type="project" value="UniProtKB-ARBA"/>
</dbReference>
<dbReference type="InterPro" id="IPR002060">
    <property type="entry name" value="Squ/phyt_synthse"/>
</dbReference>
<gene>
    <name evidence="4" type="primary">crtB</name>
    <name evidence="4" type="ORF">GOAMR_40_00570</name>
</gene>
<comment type="pathway">
    <text evidence="1">Carotenoid biosynthesis; phytoene biosynthesis.</text>
</comment>
<feature type="region of interest" description="Disordered" evidence="3">
    <location>
        <begin position="1"/>
        <end position="23"/>
    </location>
</feature>
<protein>
    <submittedName>
        <fullName evidence="4">Phytoene synthase</fullName>
    </submittedName>
</protein>
<comment type="caution">
    <text evidence="4">The sequence shown here is derived from an EMBL/GenBank/DDBJ whole genome shotgun (WGS) entry which is preliminary data.</text>
</comment>
<keyword evidence="2" id="KW-0808">Transferase</keyword>
<sequence>MNGSDMNGSGMRGRPASGAAERGYRRGAELTARHGRTYHLAASLLPQDNRRAVYALYGFARYVDDIVDAPGDGDRLAELDRAEALLDQAMEPGSPEQGGVGDPLAEIVAALADTVHRFGIPVRTFDAFLRSMRMDAPGSPLFRNRYRTLADLADYTDGSAAIIGEQMLPILGVSTPDARVTTAARALGDAFQLTNFLRDVAEDLARDRIYLPLDELQAFAVDEEHLRHCHASRTTSPELRRALAHLIAVNRDIYRQARPGIALLPRRARPAIAVAAAAYAEILCEIERSGYDVMSTRAVVPTPRKLRVGASALLTR</sequence>
<dbReference type="Pfam" id="PF00494">
    <property type="entry name" value="SQS_PSY"/>
    <property type="match status" value="1"/>
</dbReference>